<dbReference type="Proteomes" id="UP000009022">
    <property type="component" value="Unassembled WGS sequence"/>
</dbReference>
<dbReference type="KEGG" id="tad:TRIADDRAFT_57323"/>
<dbReference type="InterPro" id="IPR016024">
    <property type="entry name" value="ARM-type_fold"/>
</dbReference>
<evidence type="ECO:0000313" key="1">
    <source>
        <dbReference type="EMBL" id="EDV24140.1"/>
    </source>
</evidence>
<dbReference type="RefSeq" id="XP_002113666.1">
    <property type="nucleotide sequence ID" value="XM_002113630.1"/>
</dbReference>
<evidence type="ECO:0000313" key="2">
    <source>
        <dbReference type="Proteomes" id="UP000009022"/>
    </source>
</evidence>
<name>B3RZ46_TRIAD</name>
<sequence>MKLTLQQRLVQQLSAHIESDQHLALIEPILECATTEETLLQLNLVRKLGNLLKSFTANASWEEEQLQSCLLALAQLHSQTPCRTPLQRSFTSAFQKVPSLFETAVLISLENILQEDIANGKTLLLHRKVTVDDIGRYLEKIMSLLENFKLGQKCLEKNSLLDCYLHDSRTSAGMAIFLVLKLIYNQDSLVMKVRDILFRNRFKNTDLLSEELPKVQSQAKYHRLRGGCFCNFFVRSIMGRGDNLNWKEVLRSDGKIIQNLLGRIWDNWDHPVEGVRHQMKQLFCSILDIHTTMLVSDIKEDTFLLQLTHSVLEQNWFRRGKYDILSSLLNYLPASKLLLLQPSLLSDVVQAMIDASITSHIWLEPIMSLLQSNDTNIKRVIIDVGRII</sequence>
<dbReference type="CTD" id="6754518"/>
<protein>
    <submittedName>
        <fullName evidence="1">Uncharacterized protein</fullName>
    </submittedName>
</protein>
<dbReference type="GeneID" id="6754518"/>
<accession>B3RZ46</accession>
<proteinExistence type="predicted"/>
<dbReference type="PANTHER" id="PTHR14387">
    <property type="entry name" value="THADA/DEATH RECEPTOR INTERACTING PROTEIN"/>
    <property type="match status" value="1"/>
</dbReference>
<organism evidence="1 2">
    <name type="scientific">Trichoplax adhaerens</name>
    <name type="common">Trichoplax reptans</name>
    <dbReference type="NCBI Taxonomy" id="10228"/>
    <lineage>
        <taxon>Eukaryota</taxon>
        <taxon>Metazoa</taxon>
        <taxon>Placozoa</taxon>
        <taxon>Uniplacotomia</taxon>
        <taxon>Trichoplacea</taxon>
        <taxon>Trichoplacidae</taxon>
        <taxon>Trichoplax</taxon>
    </lineage>
</organism>
<dbReference type="OrthoDB" id="73997at2759"/>
<reference evidence="1 2" key="1">
    <citation type="journal article" date="2008" name="Nature">
        <title>The Trichoplax genome and the nature of placozoans.</title>
        <authorList>
            <person name="Srivastava M."/>
            <person name="Begovic E."/>
            <person name="Chapman J."/>
            <person name="Putnam N.H."/>
            <person name="Hellsten U."/>
            <person name="Kawashima T."/>
            <person name="Kuo A."/>
            <person name="Mitros T."/>
            <person name="Salamov A."/>
            <person name="Carpenter M.L."/>
            <person name="Signorovitch A.Y."/>
            <person name="Moreno M.A."/>
            <person name="Kamm K."/>
            <person name="Grimwood J."/>
            <person name="Schmutz J."/>
            <person name="Shapiro H."/>
            <person name="Grigoriev I.V."/>
            <person name="Buss L.W."/>
            <person name="Schierwater B."/>
            <person name="Dellaporta S.L."/>
            <person name="Rokhsar D.S."/>
        </authorList>
    </citation>
    <scope>NUCLEOTIDE SEQUENCE [LARGE SCALE GENOMIC DNA]</scope>
    <source>
        <strain evidence="1 2">Grell-BS-1999</strain>
    </source>
</reference>
<dbReference type="SUPFAM" id="SSF48371">
    <property type="entry name" value="ARM repeat"/>
    <property type="match status" value="1"/>
</dbReference>
<dbReference type="HOGENOM" id="CLU_712376_0_0_1"/>
<keyword evidence="2" id="KW-1185">Reference proteome</keyword>
<dbReference type="InterPro" id="IPR051954">
    <property type="entry name" value="tRNA_methyltransferase_THADA"/>
</dbReference>
<dbReference type="InParanoid" id="B3RZ46"/>
<dbReference type="PANTHER" id="PTHR14387:SF0">
    <property type="entry name" value="DUF2428 DOMAIN-CONTAINING PROTEIN"/>
    <property type="match status" value="1"/>
</dbReference>
<dbReference type="AlphaFoldDB" id="B3RZ46"/>
<gene>
    <name evidence="1" type="ORF">TRIADDRAFT_57323</name>
</gene>
<dbReference type="STRING" id="10228.B3RZ46"/>
<dbReference type="EMBL" id="DS985246">
    <property type="protein sequence ID" value="EDV24140.1"/>
    <property type="molecule type" value="Genomic_DNA"/>
</dbReference>